<feature type="region of interest" description="Disordered" evidence="1">
    <location>
        <begin position="1"/>
        <end position="29"/>
    </location>
</feature>
<reference evidence="2 3" key="1">
    <citation type="submission" date="2019-07" db="EMBL/GenBank/DDBJ databases">
        <title>De Novo Assembly of kiwifruit Actinidia rufa.</title>
        <authorList>
            <person name="Sugita-Konishi S."/>
            <person name="Sato K."/>
            <person name="Mori E."/>
            <person name="Abe Y."/>
            <person name="Kisaki G."/>
            <person name="Hamano K."/>
            <person name="Suezawa K."/>
            <person name="Otani M."/>
            <person name="Fukuda T."/>
            <person name="Manabe T."/>
            <person name="Gomi K."/>
            <person name="Tabuchi M."/>
            <person name="Akimitsu K."/>
            <person name="Kataoka I."/>
        </authorList>
    </citation>
    <scope>NUCLEOTIDE SEQUENCE [LARGE SCALE GENOMIC DNA]</scope>
    <source>
        <strain evidence="3">cv. Fuchu</strain>
    </source>
</reference>
<evidence type="ECO:0000313" key="3">
    <source>
        <dbReference type="Proteomes" id="UP000585474"/>
    </source>
</evidence>
<proteinExistence type="predicted"/>
<keyword evidence="3" id="KW-1185">Reference proteome</keyword>
<feature type="compositionally biased region" description="Polar residues" evidence="1">
    <location>
        <begin position="1"/>
        <end position="24"/>
    </location>
</feature>
<sequence>MFSNPNPKRTCVTHPTTSGANPHSGNLDPSVAETRFEFDGLDLSTTGFDNPCLTFDRTRCCSPSLSGPPTSSTVTRLTFDWRSRRSPNSRLAVLSLTRLLRHSSTALVVASPDLRKALSLPSSSLSLSEKATGLCRLFVSSICC</sequence>
<dbReference type="Proteomes" id="UP000585474">
    <property type="component" value="Unassembled WGS sequence"/>
</dbReference>
<evidence type="ECO:0000313" key="2">
    <source>
        <dbReference type="EMBL" id="GFZ20239.1"/>
    </source>
</evidence>
<accession>A0A7J0HAY9</accession>
<protein>
    <submittedName>
        <fullName evidence="2">Uncharacterized protein</fullName>
    </submittedName>
</protein>
<gene>
    <name evidence="2" type="ORF">Acr_28g0009440</name>
</gene>
<comment type="caution">
    <text evidence="2">The sequence shown here is derived from an EMBL/GenBank/DDBJ whole genome shotgun (WGS) entry which is preliminary data.</text>
</comment>
<dbReference type="AlphaFoldDB" id="A0A7J0HAY9"/>
<name>A0A7J0HAY9_9ERIC</name>
<dbReference type="EMBL" id="BJWL01000028">
    <property type="protein sequence ID" value="GFZ20239.1"/>
    <property type="molecule type" value="Genomic_DNA"/>
</dbReference>
<evidence type="ECO:0000256" key="1">
    <source>
        <dbReference type="SAM" id="MobiDB-lite"/>
    </source>
</evidence>
<organism evidence="2 3">
    <name type="scientific">Actinidia rufa</name>
    <dbReference type="NCBI Taxonomy" id="165716"/>
    <lineage>
        <taxon>Eukaryota</taxon>
        <taxon>Viridiplantae</taxon>
        <taxon>Streptophyta</taxon>
        <taxon>Embryophyta</taxon>
        <taxon>Tracheophyta</taxon>
        <taxon>Spermatophyta</taxon>
        <taxon>Magnoliopsida</taxon>
        <taxon>eudicotyledons</taxon>
        <taxon>Gunneridae</taxon>
        <taxon>Pentapetalae</taxon>
        <taxon>asterids</taxon>
        <taxon>Ericales</taxon>
        <taxon>Actinidiaceae</taxon>
        <taxon>Actinidia</taxon>
    </lineage>
</organism>